<feature type="domain" description="Acyltransferase 3" evidence="2">
    <location>
        <begin position="10"/>
        <end position="344"/>
    </location>
</feature>
<feature type="transmembrane region" description="Helical" evidence="1">
    <location>
        <begin position="160"/>
        <end position="180"/>
    </location>
</feature>
<proteinExistence type="predicted"/>
<evidence type="ECO:0000313" key="4">
    <source>
        <dbReference type="Proteomes" id="UP000481037"/>
    </source>
</evidence>
<dbReference type="InterPro" id="IPR002656">
    <property type="entry name" value="Acyl_transf_3_dom"/>
</dbReference>
<feature type="transmembrane region" description="Helical" evidence="1">
    <location>
        <begin position="123"/>
        <end position="148"/>
    </location>
</feature>
<name>A0A6L5QP40_9BURK</name>
<dbReference type="PANTHER" id="PTHR23028">
    <property type="entry name" value="ACETYLTRANSFERASE"/>
    <property type="match status" value="1"/>
</dbReference>
<dbReference type="RefSeq" id="WP_154370337.1">
    <property type="nucleotide sequence ID" value="NZ_WKJM01000037.1"/>
</dbReference>
<feature type="transmembrane region" description="Helical" evidence="1">
    <location>
        <begin position="15"/>
        <end position="32"/>
    </location>
</feature>
<reference evidence="3 4" key="1">
    <citation type="submission" date="2019-11" db="EMBL/GenBank/DDBJ databases">
        <title>Novel species isolated from a subtropical stream in China.</title>
        <authorList>
            <person name="Lu H."/>
        </authorList>
    </citation>
    <scope>NUCLEOTIDE SEQUENCE [LARGE SCALE GENOMIC DNA]</scope>
    <source>
        <strain evidence="3 4">FT25W</strain>
    </source>
</reference>
<dbReference type="Pfam" id="PF01757">
    <property type="entry name" value="Acyl_transf_3"/>
    <property type="match status" value="1"/>
</dbReference>
<dbReference type="GO" id="GO:0016747">
    <property type="term" value="F:acyltransferase activity, transferring groups other than amino-acyl groups"/>
    <property type="evidence" value="ECO:0007669"/>
    <property type="project" value="InterPro"/>
</dbReference>
<dbReference type="Proteomes" id="UP000481037">
    <property type="component" value="Unassembled WGS sequence"/>
</dbReference>
<feature type="transmembrane region" description="Helical" evidence="1">
    <location>
        <begin position="186"/>
        <end position="209"/>
    </location>
</feature>
<keyword evidence="4" id="KW-1185">Reference proteome</keyword>
<feature type="transmembrane region" description="Helical" evidence="1">
    <location>
        <begin position="221"/>
        <end position="241"/>
    </location>
</feature>
<dbReference type="PANTHER" id="PTHR23028:SF53">
    <property type="entry name" value="ACYL_TRANSF_3 DOMAIN-CONTAINING PROTEIN"/>
    <property type="match status" value="1"/>
</dbReference>
<keyword evidence="1" id="KW-1133">Transmembrane helix</keyword>
<dbReference type="GO" id="GO:0016020">
    <property type="term" value="C:membrane"/>
    <property type="evidence" value="ECO:0007669"/>
    <property type="project" value="TreeGrafter"/>
</dbReference>
<feature type="transmembrane region" description="Helical" evidence="1">
    <location>
        <begin position="253"/>
        <end position="274"/>
    </location>
</feature>
<keyword evidence="1" id="KW-0812">Transmembrane</keyword>
<feature type="transmembrane region" description="Helical" evidence="1">
    <location>
        <begin position="294"/>
        <end position="313"/>
    </location>
</feature>
<keyword evidence="3" id="KW-0012">Acyltransferase</keyword>
<keyword evidence="3" id="KW-0808">Transferase</keyword>
<sequence>MKSLNLPYNPRIDQLRWLAALLVFLFHFYLEYHGRGGVGSDSRWFALATEGHTGVGLFFTLSGFMFMQIALHQKQIVYGEFLRNRLLRIVPLYLTVFLLATSISRDKFVPQDILYLLASNLGLAPTSGTVITGAAWSISLEFTFYLVFPFLARFAMERGMRYLFSLIGLMVFFKVAAFTVNANSTLMYFSTFVGRFDQFFIGMLAAMVVQRHGDLLRRHAGWLLPLAVALVMFDSALQLKVSKFNTDAHSKFWIFWSLLESFGWACLIVCWVSWRGRVPAWLEKVLCHGGKISFSFYLLHMAVIHIVGEWVVTVPVLTGHVRIDGMLGMLIVYGATWALATLCYATIEEPFLRMRRNYAADKGAAVKSIDGHNNQATGS</sequence>
<keyword evidence="1" id="KW-0472">Membrane</keyword>
<feature type="transmembrane region" description="Helical" evidence="1">
    <location>
        <begin position="86"/>
        <end position="103"/>
    </location>
</feature>
<protein>
    <submittedName>
        <fullName evidence="3">Acyltransferase family protein</fullName>
    </submittedName>
</protein>
<dbReference type="AlphaFoldDB" id="A0A6L5QP40"/>
<dbReference type="GO" id="GO:0000271">
    <property type="term" value="P:polysaccharide biosynthetic process"/>
    <property type="evidence" value="ECO:0007669"/>
    <property type="project" value="TreeGrafter"/>
</dbReference>
<feature type="transmembrane region" description="Helical" evidence="1">
    <location>
        <begin position="44"/>
        <end position="66"/>
    </location>
</feature>
<dbReference type="InterPro" id="IPR050879">
    <property type="entry name" value="Acyltransferase_3"/>
</dbReference>
<evidence type="ECO:0000256" key="1">
    <source>
        <dbReference type="SAM" id="Phobius"/>
    </source>
</evidence>
<comment type="caution">
    <text evidence="3">The sequence shown here is derived from an EMBL/GenBank/DDBJ whole genome shotgun (WGS) entry which is preliminary data.</text>
</comment>
<feature type="transmembrane region" description="Helical" evidence="1">
    <location>
        <begin position="325"/>
        <end position="347"/>
    </location>
</feature>
<accession>A0A6L5QP40</accession>
<dbReference type="EMBL" id="WKJM01000037">
    <property type="protein sequence ID" value="MRX11570.1"/>
    <property type="molecule type" value="Genomic_DNA"/>
</dbReference>
<gene>
    <name evidence="3" type="ORF">GJ697_27460</name>
</gene>
<organism evidence="3 4">
    <name type="scientific">Duganella alba</name>
    <dbReference type="NCBI Taxonomy" id="2666081"/>
    <lineage>
        <taxon>Bacteria</taxon>
        <taxon>Pseudomonadati</taxon>
        <taxon>Pseudomonadota</taxon>
        <taxon>Betaproteobacteria</taxon>
        <taxon>Burkholderiales</taxon>
        <taxon>Oxalobacteraceae</taxon>
        <taxon>Telluria group</taxon>
        <taxon>Duganella</taxon>
    </lineage>
</organism>
<evidence type="ECO:0000259" key="2">
    <source>
        <dbReference type="Pfam" id="PF01757"/>
    </source>
</evidence>
<evidence type="ECO:0000313" key="3">
    <source>
        <dbReference type="EMBL" id="MRX11570.1"/>
    </source>
</evidence>